<organism evidence="12 13">
    <name type="scientific">Sphingobacterium hotanense</name>
    <dbReference type="NCBI Taxonomy" id="649196"/>
    <lineage>
        <taxon>Bacteria</taxon>
        <taxon>Pseudomonadati</taxon>
        <taxon>Bacteroidota</taxon>
        <taxon>Sphingobacteriia</taxon>
        <taxon>Sphingobacteriales</taxon>
        <taxon>Sphingobacteriaceae</taxon>
        <taxon>Sphingobacterium</taxon>
    </lineage>
</organism>
<dbReference type="InterPro" id="IPR037066">
    <property type="entry name" value="Plug_dom_sf"/>
</dbReference>
<evidence type="ECO:0000313" key="12">
    <source>
        <dbReference type="EMBL" id="MDM1047675.1"/>
    </source>
</evidence>
<feature type="domain" description="TonB-dependent receptor plug" evidence="11">
    <location>
        <begin position="138"/>
        <end position="237"/>
    </location>
</feature>
<evidence type="ECO:0000259" key="11">
    <source>
        <dbReference type="Pfam" id="PF07715"/>
    </source>
</evidence>
<comment type="subcellular location">
    <subcellularLocation>
        <location evidence="1 8">Cell outer membrane</location>
        <topology evidence="1 8">Multi-pass membrane protein</topology>
    </subcellularLocation>
</comment>
<evidence type="ECO:0000256" key="8">
    <source>
        <dbReference type="PROSITE-ProRule" id="PRU01360"/>
    </source>
</evidence>
<keyword evidence="12" id="KW-0675">Receptor</keyword>
<dbReference type="Pfam" id="PF13620">
    <property type="entry name" value="CarboxypepD_reg"/>
    <property type="match status" value="1"/>
</dbReference>
<accession>A0ABT7NKK7</accession>
<feature type="domain" description="TonB-dependent receptor-like beta-barrel" evidence="10">
    <location>
        <begin position="472"/>
        <end position="861"/>
    </location>
</feature>
<dbReference type="Pfam" id="PF00593">
    <property type="entry name" value="TonB_dep_Rec_b-barrel"/>
    <property type="match status" value="1"/>
</dbReference>
<keyword evidence="2 8" id="KW-0813">Transport</keyword>
<keyword evidence="5 9" id="KW-0798">TonB box</keyword>
<dbReference type="InterPro" id="IPR039426">
    <property type="entry name" value="TonB-dep_rcpt-like"/>
</dbReference>
<dbReference type="PROSITE" id="PS52016">
    <property type="entry name" value="TONB_DEPENDENT_REC_3"/>
    <property type="match status" value="1"/>
</dbReference>
<evidence type="ECO:0000256" key="3">
    <source>
        <dbReference type="ARBA" id="ARBA00022452"/>
    </source>
</evidence>
<dbReference type="PANTHER" id="PTHR40980">
    <property type="entry name" value="PLUG DOMAIN-CONTAINING PROTEIN"/>
    <property type="match status" value="1"/>
</dbReference>
<evidence type="ECO:0000256" key="4">
    <source>
        <dbReference type="ARBA" id="ARBA00022692"/>
    </source>
</evidence>
<dbReference type="Gene3D" id="2.40.170.20">
    <property type="entry name" value="TonB-dependent receptor, beta-barrel domain"/>
    <property type="match status" value="1"/>
</dbReference>
<gene>
    <name evidence="12" type="ORF">HX018_05390</name>
</gene>
<dbReference type="Gene3D" id="2.170.130.10">
    <property type="entry name" value="TonB-dependent receptor, plug domain"/>
    <property type="match status" value="1"/>
</dbReference>
<evidence type="ECO:0000313" key="13">
    <source>
        <dbReference type="Proteomes" id="UP001170954"/>
    </source>
</evidence>
<name>A0ABT7NKK7_9SPHI</name>
<dbReference type="SUPFAM" id="SSF56935">
    <property type="entry name" value="Porins"/>
    <property type="match status" value="1"/>
</dbReference>
<dbReference type="PANTHER" id="PTHR40980:SF5">
    <property type="entry name" value="TONB-DEPENDENT RECEPTOR"/>
    <property type="match status" value="1"/>
</dbReference>
<keyword evidence="7 8" id="KW-0998">Cell outer membrane</keyword>
<sequence>MQTNYMRLNVLFLVVGFLLISANVMSQQTNSISGRVTDSISGVPIVGATIILEGTSLSTSSELDGSFRVNTVLPGRYKVTISYISYKSKVFENIVVVKGEAKVIDAKMVHNQELLSEVVVSGRRLSGTELGILSEMRKATVIANGISSQTIQRTGDSDAAQVVKRIPGITIVDNRFINIRGLAERYNSVQLNNVVAPSLETDIRSFSFDLIPSSQIDRILVYKSPSAEIPGDFAGGVVKIFVKAVPDKDQLLIEYGTSYRENATFKDFQLPDAGKANWLGFNSGKNDLPINFPENLRKATSSERNAAGHSLHNSWVPNTGKAYLDQKLNLTSSKRFNINNKLLSNITSINYSNSKTNYIIERRDFNTFDEVGQSSSPIYHYFDNQYNLNVRLGIMHNWAFRINQNHTLEFKNLYNQFSTSQYTNRLGENYEAAYLPDSHSFNNLFRGIYSGQLSGSHKINEQKTVADWVVGYGRSNRDQPDYKRYRSDIDASTGERTLYVPTGAAAAEFLGRFYSKMDEKVVTGTFNIEHRLNNDERLFNPSIKIGAYVEGKDRDFKSRNIGYVRANSSLFNTDLLTKSITQLFEWENINTTNGIRIDEQSNPNDNYSASNRLIAGYANFILPYQDKLKLIAGVRIENNIQKLESADDQGLVNVDNNITKFLPSANLTYNLNIKTLLRAAYGKTLNRPEFRELAPFSFYDFDLNFTNKGNPDLRTATIDNYDIKFEHYPSDGEIISLSVFYKRFKNPIETVFIPGAGSGGAKTFSFGNAEVAENKGIELELKKSFRDLTGSRFLNNLSLMLNASYIDSEVRLGDIALRQSGDRPLQGQAPYIVNTGLFYKDAETGWQVNAMYNVIGKRIAYIGYEGYPDIYEMPRNIMDLNITKVINQKLSVKASFNDLFNQPYLLLQDGNLDGKFDRKTDQTIAHFQAGRLVGLSFTYQIF</sequence>
<reference evidence="12" key="2">
    <citation type="journal article" date="2022" name="Sci. Total Environ.">
        <title>Prevalence, transmission, and molecular epidemiology of tet(X)-positive bacteria among humans, animals, and environmental niches in China: An epidemiological, and genomic-based study.</title>
        <authorList>
            <person name="Dong N."/>
            <person name="Zeng Y."/>
            <person name="Cai C."/>
            <person name="Sun C."/>
            <person name="Lu J."/>
            <person name="Liu C."/>
            <person name="Zhou H."/>
            <person name="Sun Q."/>
            <person name="Shu L."/>
            <person name="Wang H."/>
            <person name="Wang Y."/>
            <person name="Wang S."/>
            <person name="Wu C."/>
            <person name="Chan E.W."/>
            <person name="Chen G."/>
            <person name="Shen Z."/>
            <person name="Chen S."/>
            <person name="Zhang R."/>
        </authorList>
    </citation>
    <scope>NUCLEOTIDE SEQUENCE</scope>
    <source>
        <strain evidence="12">R1692</strain>
    </source>
</reference>
<dbReference type="InterPro" id="IPR012910">
    <property type="entry name" value="Plug_dom"/>
</dbReference>
<comment type="caution">
    <text evidence="12">The sequence shown here is derived from an EMBL/GenBank/DDBJ whole genome shotgun (WGS) entry which is preliminary data.</text>
</comment>
<keyword evidence="4 8" id="KW-0812">Transmembrane</keyword>
<keyword evidence="13" id="KW-1185">Reference proteome</keyword>
<dbReference type="Pfam" id="PF07715">
    <property type="entry name" value="Plug"/>
    <property type="match status" value="1"/>
</dbReference>
<evidence type="ECO:0000256" key="7">
    <source>
        <dbReference type="ARBA" id="ARBA00023237"/>
    </source>
</evidence>
<keyword evidence="6 8" id="KW-0472">Membrane</keyword>
<reference evidence="12" key="1">
    <citation type="submission" date="2020-06" db="EMBL/GenBank/DDBJ databases">
        <authorList>
            <person name="Dong N."/>
        </authorList>
    </citation>
    <scope>NUCLEOTIDE SEQUENCE</scope>
    <source>
        <strain evidence="12">R1692</strain>
    </source>
</reference>
<dbReference type="SUPFAM" id="SSF49464">
    <property type="entry name" value="Carboxypeptidase regulatory domain-like"/>
    <property type="match status" value="1"/>
</dbReference>
<dbReference type="Proteomes" id="UP001170954">
    <property type="component" value="Unassembled WGS sequence"/>
</dbReference>
<dbReference type="Gene3D" id="2.60.40.1120">
    <property type="entry name" value="Carboxypeptidase-like, regulatory domain"/>
    <property type="match status" value="1"/>
</dbReference>
<protein>
    <submittedName>
        <fullName evidence="12">TonB-dependent receptor</fullName>
    </submittedName>
</protein>
<dbReference type="InterPro" id="IPR036942">
    <property type="entry name" value="Beta-barrel_TonB_sf"/>
</dbReference>
<dbReference type="EMBL" id="JACAGK010000011">
    <property type="protein sequence ID" value="MDM1047675.1"/>
    <property type="molecule type" value="Genomic_DNA"/>
</dbReference>
<comment type="similarity">
    <text evidence="8 9">Belongs to the TonB-dependent receptor family.</text>
</comment>
<dbReference type="InterPro" id="IPR008969">
    <property type="entry name" value="CarboxyPept-like_regulatory"/>
</dbReference>
<evidence type="ECO:0000256" key="5">
    <source>
        <dbReference type="ARBA" id="ARBA00023077"/>
    </source>
</evidence>
<evidence type="ECO:0000256" key="2">
    <source>
        <dbReference type="ARBA" id="ARBA00022448"/>
    </source>
</evidence>
<evidence type="ECO:0000256" key="1">
    <source>
        <dbReference type="ARBA" id="ARBA00004571"/>
    </source>
</evidence>
<evidence type="ECO:0000256" key="6">
    <source>
        <dbReference type="ARBA" id="ARBA00023136"/>
    </source>
</evidence>
<proteinExistence type="inferred from homology"/>
<evidence type="ECO:0000256" key="9">
    <source>
        <dbReference type="RuleBase" id="RU003357"/>
    </source>
</evidence>
<evidence type="ECO:0000259" key="10">
    <source>
        <dbReference type="Pfam" id="PF00593"/>
    </source>
</evidence>
<dbReference type="InterPro" id="IPR000531">
    <property type="entry name" value="Beta-barrel_TonB"/>
</dbReference>
<keyword evidence="3 8" id="KW-1134">Transmembrane beta strand</keyword>